<protein>
    <submittedName>
        <fullName evidence="1">Uncharacterized protein</fullName>
    </submittedName>
</protein>
<evidence type="ECO:0000313" key="2">
    <source>
        <dbReference type="Proteomes" id="UP000242715"/>
    </source>
</evidence>
<evidence type="ECO:0000313" key="1">
    <source>
        <dbReference type="EMBL" id="GAU23566.1"/>
    </source>
</evidence>
<sequence>NRNRGSIKFEPTTKKNTISLSLSLSLSNTDGNGFHSNNNNHHFTLHTFHFLSPQLQISLFFPNLHLPNTNHSIFTLSCSPPKTIPITEQQFLQAIADRSDQKSLPCVRTYENDLSQLTLVGAVDFRQAVTAAAADGGEAAAEHLGAGMDAMVIETVFSASSSDHGTVSTRLFLPARKVKEKAVKLRKSLSEDIFPNTTSKNILTMTFRQVVLEQIWSFDLIVFQPGEERKMEDLKNPREVAASFTLSSSDEYLFSMLAEVVCMSALRSTQRQFLDKSHGGSRSGFFHWFQKPERIESKDSAVILHKLFEDEIVENARSLLDKYHLMKDGFKPLKIKSERFWWKPSCYEKLEKIGGSDFSAWTTEYVPAYRLEIDPKIMGDSKFQGWKKSAENRWEVLLTHSQMVGLAETLDMYYVDPYSLTDKELSCGVAAEYANVSNRKVEEFCLSTVAKVKDAYGWSDEIKVEDFIGAWIGEVPAYVRGEGIDTLSTPSKDINADTKVSMQDIASYQVVFSSEGKIVGFQPLSRVAVNQWADNPLARELYGGKKLSPGIIEPGLKILLPKKVTVVELLMSVKPDAYFAMARPYHYQ</sequence>
<proteinExistence type="predicted"/>
<dbReference type="OrthoDB" id="1894747at2759"/>
<accession>A0A2Z6LWV9</accession>
<name>A0A2Z6LWV9_TRISU</name>
<keyword evidence="2" id="KW-1185">Reference proteome</keyword>
<feature type="non-terminal residue" evidence="1">
    <location>
        <position position="1"/>
    </location>
</feature>
<dbReference type="EMBL" id="DF973272">
    <property type="protein sequence ID" value="GAU23566.1"/>
    <property type="molecule type" value="Genomic_DNA"/>
</dbReference>
<dbReference type="AlphaFoldDB" id="A0A2Z6LWV9"/>
<dbReference type="PANTHER" id="PTHR35694:SF1">
    <property type="entry name" value="DENEDDYLASE"/>
    <property type="match status" value="1"/>
</dbReference>
<gene>
    <name evidence="1" type="ORF">TSUD_385520</name>
</gene>
<reference evidence="2" key="1">
    <citation type="journal article" date="2017" name="Front. Plant Sci.">
        <title>Climate Clever Clovers: New Paradigm to Reduce the Environmental Footprint of Ruminants by Breeding Low Methanogenic Forages Utilizing Haplotype Variation.</title>
        <authorList>
            <person name="Kaur P."/>
            <person name="Appels R."/>
            <person name="Bayer P.E."/>
            <person name="Keeble-Gagnere G."/>
            <person name="Wang J."/>
            <person name="Hirakawa H."/>
            <person name="Shirasawa K."/>
            <person name="Vercoe P."/>
            <person name="Stefanova K."/>
            <person name="Durmic Z."/>
            <person name="Nichols P."/>
            <person name="Revell C."/>
            <person name="Isobe S.N."/>
            <person name="Edwards D."/>
            <person name="Erskine W."/>
        </authorList>
    </citation>
    <scope>NUCLEOTIDE SEQUENCE [LARGE SCALE GENOMIC DNA]</scope>
    <source>
        <strain evidence="2">cv. Daliak</strain>
    </source>
</reference>
<organism evidence="1 2">
    <name type="scientific">Trifolium subterraneum</name>
    <name type="common">Subterranean clover</name>
    <dbReference type="NCBI Taxonomy" id="3900"/>
    <lineage>
        <taxon>Eukaryota</taxon>
        <taxon>Viridiplantae</taxon>
        <taxon>Streptophyta</taxon>
        <taxon>Embryophyta</taxon>
        <taxon>Tracheophyta</taxon>
        <taxon>Spermatophyta</taxon>
        <taxon>Magnoliopsida</taxon>
        <taxon>eudicotyledons</taxon>
        <taxon>Gunneridae</taxon>
        <taxon>Pentapetalae</taxon>
        <taxon>rosids</taxon>
        <taxon>fabids</taxon>
        <taxon>Fabales</taxon>
        <taxon>Fabaceae</taxon>
        <taxon>Papilionoideae</taxon>
        <taxon>50 kb inversion clade</taxon>
        <taxon>NPAAA clade</taxon>
        <taxon>Hologalegina</taxon>
        <taxon>IRL clade</taxon>
        <taxon>Trifolieae</taxon>
        <taxon>Trifolium</taxon>
    </lineage>
</organism>
<dbReference type="Proteomes" id="UP000242715">
    <property type="component" value="Unassembled WGS sequence"/>
</dbReference>
<feature type="non-terminal residue" evidence="1">
    <location>
        <position position="588"/>
    </location>
</feature>
<dbReference type="PANTHER" id="PTHR35694">
    <property type="entry name" value="DENEDDYLASE"/>
    <property type="match status" value="1"/>
</dbReference>